<gene>
    <name evidence="2" type="ORF">ACFQJ6_00280</name>
</gene>
<evidence type="ECO:0000313" key="3">
    <source>
        <dbReference type="Proteomes" id="UP001596407"/>
    </source>
</evidence>
<evidence type="ECO:0000256" key="1">
    <source>
        <dbReference type="SAM" id="MobiDB-lite"/>
    </source>
</evidence>
<dbReference type="EMBL" id="JBHSZH010000001">
    <property type="protein sequence ID" value="MFC7078796.1"/>
    <property type="molecule type" value="Genomic_DNA"/>
</dbReference>
<sequence length="84" mass="9997">MIRRVDRERGDRRRANRRTEQVRELENRVNRLESQVEWLRRMVRSNGENADAAAVSPCPHCRRGVLVRRNDALQCSACEYSRFL</sequence>
<proteinExistence type="predicted"/>
<organism evidence="2 3">
    <name type="scientific">Halorussus caseinilyticus</name>
    <dbReference type="NCBI Taxonomy" id="3034025"/>
    <lineage>
        <taxon>Archaea</taxon>
        <taxon>Methanobacteriati</taxon>
        <taxon>Methanobacteriota</taxon>
        <taxon>Stenosarchaea group</taxon>
        <taxon>Halobacteria</taxon>
        <taxon>Halobacteriales</taxon>
        <taxon>Haladaptataceae</taxon>
        <taxon>Halorussus</taxon>
    </lineage>
</organism>
<keyword evidence="3" id="KW-1185">Reference proteome</keyword>
<reference evidence="2 3" key="1">
    <citation type="journal article" date="2019" name="Int. J. Syst. Evol. Microbiol.">
        <title>The Global Catalogue of Microorganisms (GCM) 10K type strain sequencing project: providing services to taxonomists for standard genome sequencing and annotation.</title>
        <authorList>
            <consortium name="The Broad Institute Genomics Platform"/>
            <consortium name="The Broad Institute Genome Sequencing Center for Infectious Disease"/>
            <person name="Wu L."/>
            <person name="Ma J."/>
        </authorList>
    </citation>
    <scope>NUCLEOTIDE SEQUENCE [LARGE SCALE GENOMIC DNA]</scope>
    <source>
        <strain evidence="2 3">DT72</strain>
    </source>
</reference>
<comment type="caution">
    <text evidence="2">The sequence shown here is derived from an EMBL/GenBank/DDBJ whole genome shotgun (WGS) entry which is preliminary data.</text>
</comment>
<name>A0ABD5WEF1_9EURY</name>
<accession>A0ABD5WEF1</accession>
<feature type="region of interest" description="Disordered" evidence="1">
    <location>
        <begin position="1"/>
        <end position="20"/>
    </location>
</feature>
<dbReference type="GeneID" id="79305222"/>
<protein>
    <submittedName>
        <fullName evidence="2">Uncharacterized protein</fullName>
    </submittedName>
</protein>
<evidence type="ECO:0000313" key="2">
    <source>
        <dbReference type="EMBL" id="MFC7078796.1"/>
    </source>
</evidence>
<dbReference type="Proteomes" id="UP001596407">
    <property type="component" value="Unassembled WGS sequence"/>
</dbReference>
<dbReference type="RefSeq" id="WP_276282465.1">
    <property type="nucleotide sequence ID" value="NZ_CP119810.1"/>
</dbReference>
<dbReference type="AlphaFoldDB" id="A0ABD5WEF1"/>